<evidence type="ECO:0000313" key="2">
    <source>
        <dbReference type="EMBL" id="WTU44965.1"/>
    </source>
</evidence>
<dbReference type="AlphaFoldDB" id="A0AAU2H993"/>
<proteinExistence type="predicted"/>
<accession>A0AAU2H993</accession>
<reference evidence="2" key="1">
    <citation type="submission" date="2022-10" db="EMBL/GenBank/DDBJ databases">
        <title>The complete genomes of actinobacterial strains from the NBC collection.</title>
        <authorList>
            <person name="Joergensen T.S."/>
            <person name="Alvarez Arevalo M."/>
            <person name="Sterndorff E.B."/>
            <person name="Faurdal D."/>
            <person name="Vuksanovic O."/>
            <person name="Mourched A.-S."/>
            <person name="Charusanti P."/>
            <person name="Shaw S."/>
            <person name="Blin K."/>
            <person name="Weber T."/>
        </authorList>
    </citation>
    <scope>NUCLEOTIDE SEQUENCE</scope>
    <source>
        <strain evidence="2">NBC_00060</strain>
    </source>
</reference>
<feature type="region of interest" description="Disordered" evidence="1">
    <location>
        <begin position="84"/>
        <end position="105"/>
    </location>
</feature>
<dbReference type="EMBL" id="CP108253">
    <property type="protein sequence ID" value="WTU44965.1"/>
    <property type="molecule type" value="Genomic_DNA"/>
</dbReference>
<evidence type="ECO:0008006" key="3">
    <source>
        <dbReference type="Google" id="ProtNLM"/>
    </source>
</evidence>
<dbReference type="InterPro" id="IPR016181">
    <property type="entry name" value="Acyl_CoA_acyltransferase"/>
</dbReference>
<evidence type="ECO:0000256" key="1">
    <source>
        <dbReference type="SAM" id="MobiDB-lite"/>
    </source>
</evidence>
<protein>
    <recommendedName>
        <fullName evidence="3">N-acetyltransferase domain-containing protein</fullName>
    </recommendedName>
</protein>
<name>A0AAU2H993_9ACTN</name>
<dbReference type="SUPFAM" id="SSF55729">
    <property type="entry name" value="Acyl-CoA N-acyltransferases (Nat)"/>
    <property type="match status" value="1"/>
</dbReference>
<gene>
    <name evidence="2" type="ORF">OHV25_38060</name>
</gene>
<sequence>MAEMARTLRGVSSSVAVTRARHAHRRAGGTWWEVGQLAAAENDAVSAGRLVRVALRHADTHGIGLVAAARTPELERAYLRLGFRPDPAHPPALVRPPGDARGGHR</sequence>
<organism evidence="2">
    <name type="scientific">Streptomyces sp. NBC_00060</name>
    <dbReference type="NCBI Taxonomy" id="2975636"/>
    <lineage>
        <taxon>Bacteria</taxon>
        <taxon>Bacillati</taxon>
        <taxon>Actinomycetota</taxon>
        <taxon>Actinomycetes</taxon>
        <taxon>Kitasatosporales</taxon>
        <taxon>Streptomycetaceae</taxon>
        <taxon>Streptomyces</taxon>
    </lineage>
</organism>